<organism evidence="2 4">
    <name type="scientific">Pyrenophora tritici-repentis</name>
    <dbReference type="NCBI Taxonomy" id="45151"/>
    <lineage>
        <taxon>Eukaryota</taxon>
        <taxon>Fungi</taxon>
        <taxon>Dikarya</taxon>
        <taxon>Ascomycota</taxon>
        <taxon>Pezizomycotina</taxon>
        <taxon>Dothideomycetes</taxon>
        <taxon>Pleosporomycetidae</taxon>
        <taxon>Pleosporales</taxon>
        <taxon>Pleosporineae</taxon>
        <taxon>Pleosporaceae</taxon>
        <taxon>Pyrenophora</taxon>
    </lineage>
</organism>
<dbReference type="EMBL" id="NQIK02000009">
    <property type="protein sequence ID" value="KAF7566071.1"/>
    <property type="molecule type" value="Genomic_DNA"/>
</dbReference>
<dbReference type="EMBL" id="NRDI02000045">
    <property type="protein sequence ID" value="KAI1507337.1"/>
    <property type="molecule type" value="Genomic_DNA"/>
</dbReference>
<sequence>MRCDRLACSALVGLGGVSKSQLAIEHAYRTREQSPET</sequence>
<keyword evidence="4" id="KW-1185">Reference proteome</keyword>
<reference evidence="2" key="3">
    <citation type="journal article" date="2022" name="bioRxiv">
        <title>A global pangenome for the wheat fungal pathogen Pyrenophora tritici-repentis and prediction of effector protein structural homology.</title>
        <authorList>
            <person name="Moolhuijzen P."/>
            <person name="See P.T."/>
            <person name="Shi G."/>
            <person name="Powell H.R."/>
            <person name="Cockram J."/>
            <person name="Jorgensen L.N."/>
            <person name="Benslimane H."/>
            <person name="Strelkov S.E."/>
            <person name="Turner J."/>
            <person name="Liu Z."/>
            <person name="Moffat C.S."/>
        </authorList>
    </citation>
    <scope>NUCLEOTIDE SEQUENCE</scope>
    <source>
        <strain evidence="2">86-124</strain>
    </source>
</reference>
<proteinExistence type="predicted"/>
<evidence type="ECO:0000313" key="3">
    <source>
        <dbReference type="Proteomes" id="UP000245464"/>
    </source>
</evidence>
<evidence type="ECO:0000313" key="1">
    <source>
        <dbReference type="EMBL" id="KAF7566071.1"/>
    </source>
</evidence>
<gene>
    <name evidence="2" type="ORF">Ptr86124_013725</name>
    <name evidence="1" type="ORF">PtrM4_143910</name>
</gene>
<dbReference type="Proteomes" id="UP000249757">
    <property type="component" value="Unassembled WGS sequence"/>
</dbReference>
<reference evidence="2" key="2">
    <citation type="submission" date="2021-05" db="EMBL/GenBank/DDBJ databases">
        <authorList>
            <person name="Moolhuijzen P.M."/>
            <person name="Moffat C.S."/>
        </authorList>
    </citation>
    <scope>NUCLEOTIDE SEQUENCE</scope>
    <source>
        <strain evidence="2">86-124</strain>
    </source>
</reference>
<accession>A0A5M9KTR5</accession>
<dbReference type="Proteomes" id="UP000245464">
    <property type="component" value="Chromosome 9"/>
</dbReference>
<name>A0A5M9KTR5_9PLEO</name>
<protein>
    <submittedName>
        <fullName evidence="2">Uncharacterized protein</fullName>
    </submittedName>
</protein>
<reference evidence="1 3" key="1">
    <citation type="journal article" date="2018" name="BMC Genomics">
        <title>Comparative genomics of the wheat fungal pathogen Pyrenophora tritici-repentis reveals chromosomal variations and genome plasticity.</title>
        <authorList>
            <person name="Moolhuijzen P."/>
            <person name="See P.T."/>
            <person name="Hane J.K."/>
            <person name="Shi G."/>
            <person name="Liu Z."/>
            <person name="Oliver R.P."/>
            <person name="Moffat C.S."/>
        </authorList>
    </citation>
    <scope>NUCLEOTIDE SEQUENCE [LARGE SCALE GENOMIC DNA]</scope>
    <source>
        <strain evidence="1">M4</strain>
    </source>
</reference>
<dbReference type="AlphaFoldDB" id="A0A5M9KTR5"/>
<comment type="caution">
    <text evidence="2">The sequence shown here is derived from an EMBL/GenBank/DDBJ whole genome shotgun (WGS) entry which is preliminary data.</text>
</comment>
<evidence type="ECO:0000313" key="4">
    <source>
        <dbReference type="Proteomes" id="UP000249757"/>
    </source>
</evidence>
<reference evidence="4" key="4">
    <citation type="journal article" date="2022" name="Microb. Genom.">
        <title>A global pangenome for the wheat fungal pathogen Pyrenophora tritici-repentis and prediction of effector protein structural homology.</title>
        <authorList>
            <person name="Moolhuijzen P.M."/>
            <person name="See P.T."/>
            <person name="Shi G."/>
            <person name="Powell H.R."/>
            <person name="Cockram J."/>
            <person name="Jorgensen L.N."/>
            <person name="Benslimane H."/>
            <person name="Strelkov S.E."/>
            <person name="Turner J."/>
            <person name="Liu Z."/>
            <person name="Moffat C.S."/>
        </authorList>
    </citation>
    <scope>NUCLEOTIDE SEQUENCE [LARGE SCALE GENOMIC DNA]</scope>
</reference>
<evidence type="ECO:0000313" key="2">
    <source>
        <dbReference type="EMBL" id="KAI1507337.1"/>
    </source>
</evidence>